<dbReference type="AlphaFoldDB" id="A0A2G5B4Q2"/>
<evidence type="ECO:0000256" key="1">
    <source>
        <dbReference type="SAM" id="Phobius"/>
    </source>
</evidence>
<protein>
    <submittedName>
        <fullName evidence="2">Uncharacterized protein</fullName>
    </submittedName>
</protein>
<keyword evidence="1" id="KW-0812">Transmembrane</keyword>
<reference evidence="2 3" key="1">
    <citation type="journal article" date="2015" name="Genome Biol. Evol.">
        <title>Phylogenomic analyses indicate that early fungi evolved digesting cell walls of algal ancestors of land plants.</title>
        <authorList>
            <person name="Chang Y."/>
            <person name="Wang S."/>
            <person name="Sekimoto S."/>
            <person name="Aerts A.L."/>
            <person name="Choi C."/>
            <person name="Clum A."/>
            <person name="LaButti K.M."/>
            <person name="Lindquist E.A."/>
            <person name="Yee Ngan C."/>
            <person name="Ohm R.A."/>
            <person name="Salamov A.A."/>
            <person name="Grigoriev I.V."/>
            <person name="Spatafora J.W."/>
            <person name="Berbee M.L."/>
        </authorList>
    </citation>
    <scope>NUCLEOTIDE SEQUENCE [LARGE SCALE GENOMIC DNA]</scope>
    <source>
        <strain evidence="2 3">NRRL 1564</strain>
    </source>
</reference>
<feature type="transmembrane region" description="Helical" evidence="1">
    <location>
        <begin position="98"/>
        <end position="119"/>
    </location>
</feature>
<feature type="transmembrane region" description="Helical" evidence="1">
    <location>
        <begin position="139"/>
        <end position="157"/>
    </location>
</feature>
<dbReference type="EMBL" id="KZ303523">
    <property type="protein sequence ID" value="PIA13979.1"/>
    <property type="molecule type" value="Genomic_DNA"/>
</dbReference>
<keyword evidence="3" id="KW-1185">Reference proteome</keyword>
<keyword evidence="1" id="KW-1133">Transmembrane helix</keyword>
<evidence type="ECO:0000313" key="2">
    <source>
        <dbReference type="EMBL" id="PIA13979.1"/>
    </source>
</evidence>
<dbReference type="Proteomes" id="UP000242474">
    <property type="component" value="Unassembled WGS sequence"/>
</dbReference>
<proteinExistence type="predicted"/>
<feature type="transmembrane region" description="Helical" evidence="1">
    <location>
        <begin position="21"/>
        <end position="43"/>
    </location>
</feature>
<evidence type="ECO:0000313" key="3">
    <source>
        <dbReference type="Proteomes" id="UP000242474"/>
    </source>
</evidence>
<feature type="transmembrane region" description="Helical" evidence="1">
    <location>
        <begin position="164"/>
        <end position="186"/>
    </location>
</feature>
<sequence>MLDEPISEQLRWTLKLRETQGIWAQVALAGTCLLTFYIAANIVRCYRGYFNRGHPGAESPTLFLLPWLAACDAMTATSFLVLLYLPDKSSAAKAFLQGIPRIVAFAQICYLVILILLSMHTLSVAGIISRGVDMAAGEYYGPVAAVLSFALSHRLLVGLSGYDFFFLAVLPLCTLTVLAVATRQISKMWGTSMRVMTMWNDESEEIHVLFCPDSYVRFAKTATGLFTLSHIPWVVSIYAPTQTMWSNEFTAVGICMRSVVSFFLLRTSPAARMRLQDNAEHVHGHAHQD</sequence>
<feature type="transmembrane region" description="Helical" evidence="1">
    <location>
        <begin position="63"/>
        <end position="86"/>
    </location>
</feature>
<name>A0A2G5B4Q2_COERN</name>
<gene>
    <name evidence="2" type="ORF">COEREDRAFT_10769</name>
</gene>
<keyword evidence="1" id="KW-0472">Membrane</keyword>
<dbReference type="OrthoDB" id="5561690at2759"/>
<accession>A0A2G5B4Q2</accession>
<organism evidence="2 3">
    <name type="scientific">Coemansia reversa (strain ATCC 12441 / NRRL 1564)</name>
    <dbReference type="NCBI Taxonomy" id="763665"/>
    <lineage>
        <taxon>Eukaryota</taxon>
        <taxon>Fungi</taxon>
        <taxon>Fungi incertae sedis</taxon>
        <taxon>Zoopagomycota</taxon>
        <taxon>Kickxellomycotina</taxon>
        <taxon>Kickxellomycetes</taxon>
        <taxon>Kickxellales</taxon>
        <taxon>Kickxellaceae</taxon>
        <taxon>Coemansia</taxon>
    </lineage>
</organism>